<sequence length="194" mass="21768">MIVITNPTNIENEISIIHSLFAEGLPLLHVRKPGFSEAELKSFLSEIGLEFRSHLVLHSSHHLADTLGIKRLHFSESNRSKAKLFSESKWIKSASVHTIQEFNTLGDNWNYAFLSPIFPSISKSDYVSDCNHLEAIKQRTNFNTKLVALGGISSENIQKTLGNGFDDVALLGSIWLNTNPIENFKKCQQLALTF</sequence>
<dbReference type="PANTHER" id="PTHR20857:SF15">
    <property type="entry name" value="THIAMINE-PHOSPHATE SYNTHASE"/>
    <property type="match status" value="1"/>
</dbReference>
<dbReference type="Proteomes" id="UP000030149">
    <property type="component" value="Unassembled WGS sequence"/>
</dbReference>
<feature type="domain" description="Thiamine phosphate synthase/TenI" evidence="3">
    <location>
        <begin position="3"/>
        <end position="174"/>
    </location>
</feature>
<dbReference type="PATRIC" id="fig|1107311.3.peg.1263"/>
<dbReference type="RefSeq" id="WP_023573297.1">
    <property type="nucleotide sequence ID" value="NZ_AVCS01000009.1"/>
</dbReference>
<dbReference type="eggNOG" id="COG0352">
    <property type="taxonomic scope" value="Bacteria"/>
</dbReference>
<evidence type="ECO:0000313" key="4">
    <source>
        <dbReference type="EMBL" id="KGO96000.1"/>
    </source>
</evidence>
<comment type="caution">
    <text evidence="4">The sequence shown here is derived from an EMBL/GenBank/DDBJ whole genome shotgun (WGS) entry which is preliminary data.</text>
</comment>
<dbReference type="CDD" id="cd00564">
    <property type="entry name" value="TMP_TenI"/>
    <property type="match status" value="1"/>
</dbReference>
<dbReference type="InterPro" id="IPR022998">
    <property type="entry name" value="ThiamineP_synth_TenI"/>
</dbReference>
<gene>
    <name evidence="4" type="ORF">Q767_06970</name>
</gene>
<dbReference type="EMBL" id="JRLZ01000005">
    <property type="protein sequence ID" value="KGO96000.1"/>
    <property type="molecule type" value="Genomic_DNA"/>
</dbReference>
<dbReference type="SUPFAM" id="SSF51391">
    <property type="entry name" value="Thiamin phosphate synthase"/>
    <property type="match status" value="1"/>
</dbReference>
<dbReference type="STRING" id="1107311.Q767_06970"/>
<dbReference type="InterPro" id="IPR013785">
    <property type="entry name" value="Aldolase_TIM"/>
</dbReference>
<proteinExistence type="predicted"/>
<dbReference type="Pfam" id="PF02581">
    <property type="entry name" value="TMP-TENI"/>
    <property type="match status" value="1"/>
</dbReference>
<evidence type="ECO:0000256" key="1">
    <source>
        <dbReference type="ARBA" id="ARBA00004948"/>
    </source>
</evidence>
<dbReference type="PANTHER" id="PTHR20857">
    <property type="entry name" value="THIAMINE-PHOSPHATE PYROPHOSPHORYLASE"/>
    <property type="match status" value="1"/>
</dbReference>
<dbReference type="GO" id="GO:0004789">
    <property type="term" value="F:thiamine-phosphate diphosphorylase activity"/>
    <property type="evidence" value="ECO:0007669"/>
    <property type="project" value="TreeGrafter"/>
</dbReference>
<evidence type="ECO:0000259" key="3">
    <source>
        <dbReference type="Pfam" id="PF02581"/>
    </source>
</evidence>
<comment type="pathway">
    <text evidence="1">Cofactor biosynthesis; thiamine diphosphate biosynthesis.</text>
</comment>
<protein>
    <submittedName>
        <fullName evidence="4">Thiamine monophosphate synthase</fullName>
    </submittedName>
</protein>
<accession>V6S8Z5</accession>
<evidence type="ECO:0000256" key="2">
    <source>
        <dbReference type="ARBA" id="ARBA00022977"/>
    </source>
</evidence>
<reference evidence="4 5" key="2">
    <citation type="journal article" date="2015" name="Stand. Genomic Sci.">
        <title>High quality draft genomic sequence of Flavobacterium enshiense DK69(T) and comparison among Flavobacterium genomes.</title>
        <authorList>
            <person name="Zeng Z."/>
            <person name="Chen C."/>
            <person name="Du H."/>
            <person name="Wang G."/>
            <person name="Li M."/>
        </authorList>
    </citation>
    <scope>NUCLEOTIDE SEQUENCE [LARGE SCALE GENOMIC DNA]</scope>
    <source>
        <strain evidence="4 5">DK69</strain>
    </source>
</reference>
<organism evidence="4 5">
    <name type="scientific">Flavobacterium enshiense DK69</name>
    <dbReference type="NCBI Taxonomy" id="1107311"/>
    <lineage>
        <taxon>Bacteria</taxon>
        <taxon>Pseudomonadati</taxon>
        <taxon>Bacteroidota</taxon>
        <taxon>Flavobacteriia</taxon>
        <taxon>Flavobacteriales</taxon>
        <taxon>Flavobacteriaceae</taxon>
        <taxon>Flavobacterium</taxon>
    </lineage>
</organism>
<name>V6S8Z5_9FLAO</name>
<dbReference type="AlphaFoldDB" id="V6S8Z5"/>
<reference evidence="5" key="1">
    <citation type="submission" date="2013-09" db="EMBL/GenBank/DDBJ databases">
        <authorList>
            <person name="Zeng Z."/>
            <person name="Chen C."/>
        </authorList>
    </citation>
    <scope>NUCLEOTIDE SEQUENCE [LARGE SCALE GENOMIC DNA]</scope>
    <source>
        <strain evidence="5">DK69</strain>
    </source>
</reference>
<dbReference type="OrthoDB" id="194683at2"/>
<evidence type="ECO:0000313" key="5">
    <source>
        <dbReference type="Proteomes" id="UP000030149"/>
    </source>
</evidence>
<dbReference type="InterPro" id="IPR036206">
    <property type="entry name" value="ThiamineP_synth_sf"/>
</dbReference>
<keyword evidence="5" id="KW-1185">Reference proteome</keyword>
<dbReference type="GO" id="GO:0005737">
    <property type="term" value="C:cytoplasm"/>
    <property type="evidence" value="ECO:0007669"/>
    <property type="project" value="TreeGrafter"/>
</dbReference>
<dbReference type="GO" id="GO:0009228">
    <property type="term" value="P:thiamine biosynthetic process"/>
    <property type="evidence" value="ECO:0007669"/>
    <property type="project" value="UniProtKB-KW"/>
</dbReference>
<keyword evidence="2" id="KW-0784">Thiamine biosynthesis</keyword>
<dbReference type="Gene3D" id="3.20.20.70">
    <property type="entry name" value="Aldolase class I"/>
    <property type="match status" value="1"/>
</dbReference>